<sequence>MNGGCWRRRHPSAAAAWRSLPSAAAGSAATTASARRAALWRLLAASPPFGCRSLAQPPFGCCGQRSHHGVCSPRCLMYGGCWRRRHPSSAAAYACLLILRRLSNWLDIY</sequence>
<comment type="caution">
    <text evidence="1">The sequence shown here is derived from an EMBL/GenBank/DDBJ whole genome shotgun (WGS) entry which is preliminary data.</text>
</comment>
<keyword evidence="2" id="KW-1185">Reference proteome</keyword>
<dbReference type="EMBL" id="JAEHOD010000013">
    <property type="protein sequence ID" value="KAG2449818.1"/>
    <property type="molecule type" value="Genomic_DNA"/>
</dbReference>
<gene>
    <name evidence="1" type="ORF">HYH02_005341</name>
</gene>
<dbReference type="Proteomes" id="UP000613740">
    <property type="component" value="Unassembled WGS sequence"/>
</dbReference>
<dbReference type="AlphaFoldDB" id="A0A835WLA5"/>
<name>A0A835WLA5_9CHLO</name>
<accession>A0A835WLA5</accession>
<proteinExistence type="predicted"/>
<evidence type="ECO:0000313" key="2">
    <source>
        <dbReference type="Proteomes" id="UP000613740"/>
    </source>
</evidence>
<reference evidence="1" key="1">
    <citation type="journal article" date="2020" name="bioRxiv">
        <title>Comparative genomics of Chlamydomonas.</title>
        <authorList>
            <person name="Craig R.J."/>
            <person name="Hasan A.R."/>
            <person name="Ness R.W."/>
            <person name="Keightley P.D."/>
        </authorList>
    </citation>
    <scope>NUCLEOTIDE SEQUENCE</scope>
    <source>
        <strain evidence="1">CCAP 11/173</strain>
    </source>
</reference>
<protein>
    <submittedName>
        <fullName evidence="1">Uncharacterized protein</fullName>
    </submittedName>
</protein>
<evidence type="ECO:0000313" key="1">
    <source>
        <dbReference type="EMBL" id="KAG2449818.1"/>
    </source>
</evidence>
<organism evidence="1 2">
    <name type="scientific">Chlamydomonas schloesseri</name>
    <dbReference type="NCBI Taxonomy" id="2026947"/>
    <lineage>
        <taxon>Eukaryota</taxon>
        <taxon>Viridiplantae</taxon>
        <taxon>Chlorophyta</taxon>
        <taxon>core chlorophytes</taxon>
        <taxon>Chlorophyceae</taxon>
        <taxon>CS clade</taxon>
        <taxon>Chlamydomonadales</taxon>
        <taxon>Chlamydomonadaceae</taxon>
        <taxon>Chlamydomonas</taxon>
    </lineage>
</organism>